<feature type="domain" description="Type I restriction modification DNA specificity" evidence="4">
    <location>
        <begin position="14"/>
        <end position="161"/>
    </location>
</feature>
<dbReference type="SUPFAM" id="SSF116734">
    <property type="entry name" value="DNA methylase specificity domain"/>
    <property type="match status" value="2"/>
</dbReference>
<dbReference type="Gene3D" id="3.90.220.20">
    <property type="entry name" value="DNA methylase specificity domains"/>
    <property type="match status" value="2"/>
</dbReference>
<keyword evidence="2" id="KW-0680">Restriction system</keyword>
<evidence type="ECO:0000259" key="4">
    <source>
        <dbReference type="Pfam" id="PF01420"/>
    </source>
</evidence>
<dbReference type="CDD" id="cd17243">
    <property type="entry name" value="RMtype1_S_AchA6I-TRD2-CR2_like"/>
    <property type="match status" value="1"/>
</dbReference>
<accession>A0A1W2EXU8</accession>
<organism evidence="5 6">
    <name type="scientific">Sporomusa malonica</name>
    <dbReference type="NCBI Taxonomy" id="112901"/>
    <lineage>
        <taxon>Bacteria</taxon>
        <taxon>Bacillati</taxon>
        <taxon>Bacillota</taxon>
        <taxon>Negativicutes</taxon>
        <taxon>Selenomonadales</taxon>
        <taxon>Sporomusaceae</taxon>
        <taxon>Sporomusa</taxon>
    </lineage>
</organism>
<dbReference type="Proteomes" id="UP000192738">
    <property type="component" value="Unassembled WGS sequence"/>
</dbReference>
<keyword evidence="3" id="KW-0238">DNA-binding</keyword>
<evidence type="ECO:0000313" key="5">
    <source>
        <dbReference type="EMBL" id="SMD14519.1"/>
    </source>
</evidence>
<comment type="similarity">
    <text evidence="1">Belongs to the type-I restriction system S methylase family.</text>
</comment>
<dbReference type="RefSeq" id="WP_084578341.1">
    <property type="nucleotide sequence ID" value="NZ_CP155572.1"/>
</dbReference>
<evidence type="ECO:0000313" key="6">
    <source>
        <dbReference type="Proteomes" id="UP000192738"/>
    </source>
</evidence>
<keyword evidence="6" id="KW-1185">Reference proteome</keyword>
<gene>
    <name evidence="5" type="ORF">SAMN04488500_1347</name>
</gene>
<dbReference type="EMBL" id="FWXI01000034">
    <property type="protein sequence ID" value="SMD14519.1"/>
    <property type="molecule type" value="Genomic_DNA"/>
</dbReference>
<feature type="domain" description="Type I restriction modification DNA specificity" evidence="4">
    <location>
        <begin position="190"/>
        <end position="336"/>
    </location>
</feature>
<dbReference type="InterPro" id="IPR044946">
    <property type="entry name" value="Restrct_endonuc_typeI_TRD_sf"/>
</dbReference>
<dbReference type="Pfam" id="PF01420">
    <property type="entry name" value="Methylase_S"/>
    <property type="match status" value="2"/>
</dbReference>
<dbReference type="AlphaFoldDB" id="A0A1W2EXU8"/>
<dbReference type="Gene3D" id="1.10.287.1120">
    <property type="entry name" value="Bipartite methylase S protein"/>
    <property type="match status" value="1"/>
</dbReference>
<dbReference type="InterPro" id="IPR000055">
    <property type="entry name" value="Restrct_endonuc_typeI_TRD"/>
</dbReference>
<proteinExistence type="inferred from homology"/>
<dbReference type="OrthoDB" id="9811611at2"/>
<dbReference type="GO" id="GO:0003677">
    <property type="term" value="F:DNA binding"/>
    <property type="evidence" value="ECO:0007669"/>
    <property type="project" value="UniProtKB-KW"/>
</dbReference>
<dbReference type="InterPro" id="IPR052021">
    <property type="entry name" value="Type-I_RS_S_subunit"/>
</dbReference>
<dbReference type="PANTHER" id="PTHR30408:SF13">
    <property type="entry name" value="TYPE I RESTRICTION ENZYME HINDI SPECIFICITY SUBUNIT"/>
    <property type="match status" value="1"/>
</dbReference>
<name>A0A1W2EXU8_9FIRM</name>
<protein>
    <submittedName>
        <fullName evidence="5">Type I restriction enzyme, S subunit</fullName>
    </submittedName>
</protein>
<reference evidence="5 6" key="1">
    <citation type="submission" date="2017-04" db="EMBL/GenBank/DDBJ databases">
        <authorList>
            <person name="Afonso C.L."/>
            <person name="Miller P.J."/>
            <person name="Scott M.A."/>
            <person name="Spackman E."/>
            <person name="Goraichik I."/>
            <person name="Dimitrov K.M."/>
            <person name="Suarez D.L."/>
            <person name="Swayne D.E."/>
        </authorList>
    </citation>
    <scope>NUCLEOTIDE SEQUENCE [LARGE SCALE GENOMIC DNA]</scope>
    <source>
        <strain evidence="5 6">DSM 5090</strain>
    </source>
</reference>
<evidence type="ECO:0000256" key="2">
    <source>
        <dbReference type="ARBA" id="ARBA00022747"/>
    </source>
</evidence>
<dbReference type="GO" id="GO:0009307">
    <property type="term" value="P:DNA restriction-modification system"/>
    <property type="evidence" value="ECO:0007669"/>
    <property type="project" value="UniProtKB-KW"/>
</dbReference>
<dbReference type="STRING" id="112901.SAMN04488500_1347"/>
<evidence type="ECO:0000256" key="3">
    <source>
        <dbReference type="ARBA" id="ARBA00023125"/>
    </source>
</evidence>
<dbReference type="PANTHER" id="PTHR30408">
    <property type="entry name" value="TYPE-1 RESTRICTION ENZYME ECOKI SPECIFICITY PROTEIN"/>
    <property type="match status" value="1"/>
</dbReference>
<evidence type="ECO:0000256" key="1">
    <source>
        <dbReference type="ARBA" id="ARBA00010923"/>
    </source>
</evidence>
<dbReference type="CDD" id="cd17267">
    <property type="entry name" value="RMtype1_S_EcoAO83I-TRD1-CR1_like"/>
    <property type="match status" value="1"/>
</dbReference>
<sequence length="382" mass="43145">MSWALDSKLGKRGKLSDLIFFQRGFDITKAQQTHGPYPVVSSSGITSYHKDYMVNGPGVIIGRKGTLGTVYFCTNNYWPHDTTLWSKDFRGNDPKFVYYFLHTIDMKNYNVGGANPTLNRNHIHEIEVFIPKLSKQHKIASILSAYDDLIETNFRRIALLEEAARLLYQEWFVRLRFPGYEHTRIADGVPEGWEVATAFDAIDVLSGGTPKTDNPSYWNGDIPFFTPKDAASAFYVTQTEKSITEDGLRKCNSKLYPKDTLFITARGTVGKLNLAQLPMAMNQSCYALRGKGNISQYYLYCALKASIEQFHKRAAGAVFDAIVVDTFKMIPFTIPNSGLIDKFNDAVLPMFKQTEVLILQNQKLKQARDLLLPKLMSGEVTV</sequence>